<comment type="caution">
    <text evidence="2">The sequence shown here is derived from an EMBL/GenBank/DDBJ whole genome shotgun (WGS) entry which is preliminary data.</text>
</comment>
<keyword evidence="3" id="KW-1185">Reference proteome</keyword>
<name>A0A371IXY4_9FIRM</name>
<dbReference type="RefSeq" id="WP_274541870.1">
    <property type="nucleotide sequence ID" value="NZ_NOJY02000080.1"/>
</dbReference>
<protein>
    <submittedName>
        <fullName evidence="2">RNA-binding transcriptional accessory protein</fullName>
    </submittedName>
</protein>
<sequence length="153" mass="18125">MNINEILKKEFNLRDEQINNTLKLIDEGNTIPFIARYRKEMTGEMSDVILRQLHERLTYLRNLQSRKEDVNRIIEEQGKLTEEIKKNIEKAKTLQEVEDIYAPYKQKKRTRATIAKEKGLENLALSMLNKNIDNIELEAKKYTNEEKEVDSIE</sequence>
<dbReference type="PANTHER" id="PTHR10724:SF10">
    <property type="entry name" value="S1 RNA-BINDING DOMAIN-CONTAINING PROTEIN 1"/>
    <property type="match status" value="1"/>
</dbReference>
<dbReference type="GO" id="GO:0003735">
    <property type="term" value="F:structural constituent of ribosome"/>
    <property type="evidence" value="ECO:0007669"/>
    <property type="project" value="TreeGrafter"/>
</dbReference>
<dbReference type="Gene3D" id="1.10.10.650">
    <property type="entry name" value="RuvA domain 2-like"/>
    <property type="match status" value="1"/>
</dbReference>
<dbReference type="EMBL" id="NOJY02000080">
    <property type="protein sequence ID" value="RDY25352.1"/>
    <property type="molecule type" value="Genomic_DNA"/>
</dbReference>
<organism evidence="2 3">
    <name type="scientific">Romboutsia weinsteinii</name>
    <dbReference type="NCBI Taxonomy" id="2020949"/>
    <lineage>
        <taxon>Bacteria</taxon>
        <taxon>Bacillati</taxon>
        <taxon>Bacillota</taxon>
        <taxon>Clostridia</taxon>
        <taxon>Peptostreptococcales</taxon>
        <taxon>Peptostreptococcaceae</taxon>
        <taxon>Romboutsia</taxon>
    </lineage>
</organism>
<feature type="domain" description="Tex-like protein N-terminal" evidence="1">
    <location>
        <begin position="1"/>
        <end position="75"/>
    </location>
</feature>
<dbReference type="GO" id="GO:0006412">
    <property type="term" value="P:translation"/>
    <property type="evidence" value="ECO:0007669"/>
    <property type="project" value="TreeGrafter"/>
</dbReference>
<feature type="non-terminal residue" evidence="2">
    <location>
        <position position="153"/>
    </location>
</feature>
<dbReference type="InterPro" id="IPR023323">
    <property type="entry name" value="Tex-like_dom_sf"/>
</dbReference>
<dbReference type="Gene3D" id="1.10.3500.10">
    <property type="entry name" value="Tex N-terminal region-like"/>
    <property type="match status" value="1"/>
</dbReference>
<evidence type="ECO:0000313" key="2">
    <source>
        <dbReference type="EMBL" id="RDY25352.1"/>
    </source>
</evidence>
<dbReference type="Pfam" id="PF09371">
    <property type="entry name" value="Tex_N"/>
    <property type="match status" value="1"/>
</dbReference>
<dbReference type="PANTHER" id="PTHR10724">
    <property type="entry name" value="30S RIBOSOMAL PROTEIN S1"/>
    <property type="match status" value="1"/>
</dbReference>
<reference evidence="2 3" key="1">
    <citation type="journal article" date="2017" name="Genome Announc.">
        <title>Draft Genome Sequence of Romboutsia weinsteinii sp. nov. Strain CCRI-19649(T) Isolated from Surface Water.</title>
        <authorList>
            <person name="Maheux A.F."/>
            <person name="Boudreau D.K."/>
            <person name="Berube E."/>
            <person name="Boissinot M."/>
            <person name="Cantin P."/>
            <person name="Raymond F."/>
            <person name="Corbeil J."/>
            <person name="Omar R.F."/>
            <person name="Bergeron M.G."/>
        </authorList>
    </citation>
    <scope>NUCLEOTIDE SEQUENCE [LARGE SCALE GENOMIC DNA]</scope>
    <source>
        <strain evidence="2 3">CCRI-19649</strain>
    </source>
</reference>
<dbReference type="GO" id="GO:0003729">
    <property type="term" value="F:mRNA binding"/>
    <property type="evidence" value="ECO:0007669"/>
    <property type="project" value="TreeGrafter"/>
</dbReference>
<dbReference type="InterPro" id="IPR023319">
    <property type="entry name" value="Tex-like_HTH_dom_sf"/>
</dbReference>
<proteinExistence type="predicted"/>
<evidence type="ECO:0000259" key="1">
    <source>
        <dbReference type="Pfam" id="PF09371"/>
    </source>
</evidence>
<dbReference type="InterPro" id="IPR018974">
    <property type="entry name" value="Tex-like_N"/>
</dbReference>
<gene>
    <name evidence="2" type="ORF">CHL78_018610</name>
</gene>
<dbReference type="SUPFAM" id="SSF158832">
    <property type="entry name" value="Tex N-terminal region-like"/>
    <property type="match status" value="1"/>
</dbReference>
<dbReference type="FunFam" id="1.10.10.650:FF:000001">
    <property type="entry name" value="S1 RNA-binding domain 1"/>
    <property type="match status" value="1"/>
</dbReference>
<dbReference type="Proteomes" id="UP000215694">
    <property type="component" value="Unassembled WGS sequence"/>
</dbReference>
<dbReference type="InterPro" id="IPR050437">
    <property type="entry name" value="Ribos_protein_bS1-like"/>
</dbReference>
<evidence type="ECO:0000313" key="3">
    <source>
        <dbReference type="Proteomes" id="UP000215694"/>
    </source>
</evidence>
<accession>A0A371IXY4</accession>
<dbReference type="AlphaFoldDB" id="A0A371IXY4"/>